<dbReference type="InterPro" id="IPR039420">
    <property type="entry name" value="WalR-like"/>
</dbReference>
<dbReference type="Pfam" id="PF00072">
    <property type="entry name" value="Response_reg"/>
    <property type="match status" value="1"/>
</dbReference>
<dbReference type="SUPFAM" id="SSF52172">
    <property type="entry name" value="CheY-like"/>
    <property type="match status" value="1"/>
</dbReference>
<dbReference type="PANTHER" id="PTHR43214:SF43">
    <property type="entry name" value="TWO-COMPONENT RESPONSE REGULATOR"/>
    <property type="match status" value="1"/>
</dbReference>
<evidence type="ECO:0000259" key="5">
    <source>
        <dbReference type="PROSITE" id="PS50110"/>
    </source>
</evidence>
<comment type="caution">
    <text evidence="6">The sequence shown here is derived from an EMBL/GenBank/DDBJ whole genome shotgun (WGS) entry which is preliminary data.</text>
</comment>
<dbReference type="InterPro" id="IPR016032">
    <property type="entry name" value="Sig_transdc_resp-reg_C-effctor"/>
</dbReference>
<name>A0ABP7JCC1_9ACTN</name>
<proteinExistence type="predicted"/>
<evidence type="ECO:0000256" key="2">
    <source>
        <dbReference type="ARBA" id="ARBA00023125"/>
    </source>
</evidence>
<keyword evidence="7" id="KW-1185">Reference proteome</keyword>
<sequence length="215" mass="23519">MKVLVVDDHPVARRGLRAVVTSNLGECEIFEADDATTALALAHDECPEMILLDARMPESMPPEELCRELRESLPNVVIVIFTAFDDPEVLRACVAAGANGCLLKDTSEVNIGAALRALLAGQFVLDPRIARQLAPEFTRRQARGTVRLTDREQEVLGLLAHGYSNRRIAQELCLSETTVKGYVTDLLQKLDATSRLEAVVRAYELGLVAPGAERV</sequence>
<dbReference type="SMART" id="SM00448">
    <property type="entry name" value="REC"/>
    <property type="match status" value="1"/>
</dbReference>
<dbReference type="PRINTS" id="PR00038">
    <property type="entry name" value="HTHLUXR"/>
</dbReference>
<feature type="modified residue" description="4-aspartylphosphate" evidence="3">
    <location>
        <position position="53"/>
    </location>
</feature>
<dbReference type="InterPro" id="IPR058245">
    <property type="entry name" value="NreC/VraR/RcsB-like_REC"/>
</dbReference>
<dbReference type="Pfam" id="PF00196">
    <property type="entry name" value="GerE"/>
    <property type="match status" value="1"/>
</dbReference>
<evidence type="ECO:0000259" key="4">
    <source>
        <dbReference type="PROSITE" id="PS50043"/>
    </source>
</evidence>
<evidence type="ECO:0000313" key="7">
    <source>
        <dbReference type="Proteomes" id="UP001501009"/>
    </source>
</evidence>
<keyword evidence="1 3" id="KW-0597">Phosphoprotein</keyword>
<dbReference type="InterPro" id="IPR001789">
    <property type="entry name" value="Sig_transdc_resp-reg_receiver"/>
</dbReference>
<dbReference type="PROSITE" id="PS50110">
    <property type="entry name" value="RESPONSE_REGULATORY"/>
    <property type="match status" value="1"/>
</dbReference>
<dbReference type="SMART" id="SM00421">
    <property type="entry name" value="HTH_LUXR"/>
    <property type="match status" value="1"/>
</dbReference>
<evidence type="ECO:0000313" key="6">
    <source>
        <dbReference type="EMBL" id="GAA3841237.1"/>
    </source>
</evidence>
<organism evidence="6 7">
    <name type="scientific">Streptomyces coacervatus</name>
    <dbReference type="NCBI Taxonomy" id="647381"/>
    <lineage>
        <taxon>Bacteria</taxon>
        <taxon>Bacillati</taxon>
        <taxon>Actinomycetota</taxon>
        <taxon>Actinomycetes</taxon>
        <taxon>Kitasatosporales</taxon>
        <taxon>Streptomycetaceae</taxon>
        <taxon>Streptomyces</taxon>
    </lineage>
</organism>
<gene>
    <name evidence="6" type="ORF">GCM10022403_086850</name>
</gene>
<feature type="domain" description="Response regulatory" evidence="5">
    <location>
        <begin position="2"/>
        <end position="119"/>
    </location>
</feature>
<dbReference type="Proteomes" id="UP001501009">
    <property type="component" value="Unassembled WGS sequence"/>
</dbReference>
<evidence type="ECO:0000256" key="3">
    <source>
        <dbReference type="PROSITE-ProRule" id="PRU00169"/>
    </source>
</evidence>
<reference evidence="7" key="1">
    <citation type="journal article" date="2019" name="Int. J. Syst. Evol. Microbiol.">
        <title>The Global Catalogue of Microorganisms (GCM) 10K type strain sequencing project: providing services to taxonomists for standard genome sequencing and annotation.</title>
        <authorList>
            <consortium name="The Broad Institute Genomics Platform"/>
            <consortium name="The Broad Institute Genome Sequencing Center for Infectious Disease"/>
            <person name="Wu L."/>
            <person name="Ma J."/>
        </authorList>
    </citation>
    <scope>NUCLEOTIDE SEQUENCE [LARGE SCALE GENOMIC DNA]</scope>
    <source>
        <strain evidence="7">JCM 17138</strain>
    </source>
</reference>
<dbReference type="InterPro" id="IPR011006">
    <property type="entry name" value="CheY-like_superfamily"/>
</dbReference>
<dbReference type="RefSeq" id="WP_275768949.1">
    <property type="nucleotide sequence ID" value="NZ_BAABDE010000039.1"/>
</dbReference>
<dbReference type="EMBL" id="BAABDE010000039">
    <property type="protein sequence ID" value="GAA3841237.1"/>
    <property type="molecule type" value="Genomic_DNA"/>
</dbReference>
<protein>
    <submittedName>
        <fullName evidence="6">Response regulator transcription factor</fullName>
    </submittedName>
</protein>
<dbReference type="InterPro" id="IPR000792">
    <property type="entry name" value="Tscrpt_reg_LuxR_C"/>
</dbReference>
<dbReference type="PANTHER" id="PTHR43214">
    <property type="entry name" value="TWO-COMPONENT RESPONSE REGULATOR"/>
    <property type="match status" value="1"/>
</dbReference>
<evidence type="ECO:0000256" key="1">
    <source>
        <dbReference type="ARBA" id="ARBA00022553"/>
    </source>
</evidence>
<accession>A0ABP7JCC1</accession>
<dbReference type="SUPFAM" id="SSF46894">
    <property type="entry name" value="C-terminal effector domain of the bipartite response regulators"/>
    <property type="match status" value="1"/>
</dbReference>
<dbReference type="Gene3D" id="3.40.50.2300">
    <property type="match status" value="1"/>
</dbReference>
<keyword evidence="2" id="KW-0238">DNA-binding</keyword>
<dbReference type="CDD" id="cd06170">
    <property type="entry name" value="LuxR_C_like"/>
    <property type="match status" value="1"/>
</dbReference>
<feature type="domain" description="HTH luxR-type" evidence="4">
    <location>
        <begin position="141"/>
        <end position="206"/>
    </location>
</feature>
<dbReference type="PROSITE" id="PS50043">
    <property type="entry name" value="HTH_LUXR_2"/>
    <property type="match status" value="1"/>
</dbReference>
<dbReference type="CDD" id="cd17535">
    <property type="entry name" value="REC_NarL-like"/>
    <property type="match status" value="1"/>
</dbReference>